<dbReference type="EMBL" id="FXUG01000007">
    <property type="protein sequence ID" value="SMP62373.1"/>
    <property type="molecule type" value="Genomic_DNA"/>
</dbReference>
<accession>A0ABY1QC86</accession>
<keyword evidence="2" id="KW-1185">Reference proteome</keyword>
<evidence type="ECO:0000313" key="1">
    <source>
        <dbReference type="EMBL" id="SMP62373.1"/>
    </source>
</evidence>
<protein>
    <submittedName>
        <fullName evidence="1">Uncharacterized protein</fullName>
    </submittedName>
</protein>
<gene>
    <name evidence="1" type="ORF">SAMN06265222_107304</name>
</gene>
<name>A0ABY1QC86_9BACT</name>
<comment type="caution">
    <text evidence="1">The sequence shown here is derived from an EMBL/GenBank/DDBJ whole genome shotgun (WGS) entry which is preliminary data.</text>
</comment>
<organism evidence="1 2">
    <name type="scientific">Neorhodopirellula lusitana</name>
    <dbReference type="NCBI Taxonomy" id="445327"/>
    <lineage>
        <taxon>Bacteria</taxon>
        <taxon>Pseudomonadati</taxon>
        <taxon>Planctomycetota</taxon>
        <taxon>Planctomycetia</taxon>
        <taxon>Pirellulales</taxon>
        <taxon>Pirellulaceae</taxon>
        <taxon>Neorhodopirellula</taxon>
    </lineage>
</organism>
<proteinExistence type="predicted"/>
<evidence type="ECO:0000313" key="2">
    <source>
        <dbReference type="Proteomes" id="UP001158067"/>
    </source>
</evidence>
<sequence length="161" mass="18379">MANDTIKILEAIQASPGSTASEIAAVVWPYLAGDMLPVFVEDVVSTLQELEKYGVVEFERGWRLSRNEDPFKALVEKSQDEFSLFSAFGVLVLLYFGSGERRLAAAMGAFVADPEIDFNLRRQTYILLLVLCKRPKEWPKRAKDIMIPEDIDWNWLESFRD</sequence>
<reference evidence="1 2" key="1">
    <citation type="submission" date="2017-05" db="EMBL/GenBank/DDBJ databases">
        <authorList>
            <person name="Varghese N."/>
            <person name="Submissions S."/>
        </authorList>
    </citation>
    <scope>NUCLEOTIDE SEQUENCE [LARGE SCALE GENOMIC DNA]</scope>
    <source>
        <strain evidence="1 2">DSM 25457</strain>
    </source>
</reference>
<dbReference type="Proteomes" id="UP001158067">
    <property type="component" value="Unassembled WGS sequence"/>
</dbReference>
<dbReference type="RefSeq" id="WP_283433362.1">
    <property type="nucleotide sequence ID" value="NZ_FXUG01000007.1"/>
</dbReference>